<feature type="region of interest" description="Disordered" evidence="13">
    <location>
        <begin position="1"/>
        <end position="38"/>
    </location>
</feature>
<dbReference type="SUPFAM" id="SSF52540">
    <property type="entry name" value="P-loop containing nucleoside triphosphate hydrolases"/>
    <property type="match status" value="1"/>
</dbReference>
<dbReference type="PANTHER" id="PTHR18937:SF172">
    <property type="entry name" value="STRUCTURAL MAINTENANCE OF CHROMOSOMES PROTEIN"/>
    <property type="match status" value="1"/>
</dbReference>
<dbReference type="Gene3D" id="3.40.50.300">
    <property type="entry name" value="P-loop containing nucleotide triphosphate hydrolases"/>
    <property type="match status" value="2"/>
</dbReference>
<keyword evidence="7 12" id="KW-0175">Coiled coil</keyword>
<evidence type="ECO:0000256" key="4">
    <source>
        <dbReference type="ARBA" id="ARBA00022741"/>
    </source>
</evidence>
<keyword evidence="8" id="KW-0226">DNA condensation</keyword>
<evidence type="ECO:0000256" key="3">
    <source>
        <dbReference type="ARBA" id="ARBA00022618"/>
    </source>
</evidence>
<evidence type="ECO:0000256" key="6">
    <source>
        <dbReference type="ARBA" id="ARBA00022840"/>
    </source>
</evidence>
<dbReference type="FunFam" id="3.40.50.300:FF:000585">
    <property type="entry name" value="Structural maintenance of chromosomes 4"/>
    <property type="match status" value="1"/>
</dbReference>
<evidence type="ECO:0000256" key="5">
    <source>
        <dbReference type="ARBA" id="ARBA00022776"/>
    </source>
</evidence>
<feature type="coiled-coil region" evidence="12">
    <location>
        <begin position="298"/>
        <end position="557"/>
    </location>
</feature>
<organism evidence="15">
    <name type="scientific">Schistocerca gregaria</name>
    <name type="common">Desert locust</name>
    <name type="synonym">Gryllus gregarius</name>
    <dbReference type="NCBI Taxonomy" id="7010"/>
    <lineage>
        <taxon>Eukaryota</taxon>
        <taxon>Metazoa</taxon>
        <taxon>Ecdysozoa</taxon>
        <taxon>Arthropoda</taxon>
        <taxon>Hexapoda</taxon>
        <taxon>Insecta</taxon>
        <taxon>Pterygota</taxon>
        <taxon>Neoptera</taxon>
        <taxon>Polyneoptera</taxon>
        <taxon>Orthoptera</taxon>
        <taxon>Caelifera</taxon>
        <taxon>Acrididea</taxon>
        <taxon>Acridomorpha</taxon>
        <taxon>Acridoidea</taxon>
        <taxon>Acrididae</taxon>
        <taxon>Cyrtacanthacridinae</taxon>
        <taxon>Schistocerca</taxon>
    </lineage>
</organism>
<dbReference type="Gene3D" id="3.30.70.1620">
    <property type="match status" value="1"/>
</dbReference>
<dbReference type="GO" id="GO:0007076">
    <property type="term" value="P:mitotic chromosome condensation"/>
    <property type="evidence" value="ECO:0007669"/>
    <property type="project" value="TreeGrafter"/>
</dbReference>
<name>A0A8E5JTM0_SCHGR</name>
<evidence type="ECO:0000256" key="2">
    <source>
        <dbReference type="ARBA" id="ARBA00006005"/>
    </source>
</evidence>
<keyword evidence="9 11" id="KW-0539">Nucleus</keyword>
<evidence type="ECO:0000313" key="15">
    <source>
        <dbReference type="EMBL" id="QVD39617.1"/>
    </source>
</evidence>
<keyword evidence="3" id="KW-0132">Cell division</keyword>
<evidence type="ECO:0000256" key="13">
    <source>
        <dbReference type="SAM" id="MobiDB-lite"/>
    </source>
</evidence>
<evidence type="ECO:0000256" key="9">
    <source>
        <dbReference type="ARBA" id="ARBA00023242"/>
    </source>
</evidence>
<dbReference type="InterPro" id="IPR024704">
    <property type="entry name" value="SMC"/>
</dbReference>
<dbReference type="InterPro" id="IPR010935">
    <property type="entry name" value="SMC_hinge"/>
</dbReference>
<dbReference type="Pfam" id="PF02463">
    <property type="entry name" value="SMC_N"/>
    <property type="match status" value="1"/>
</dbReference>
<dbReference type="GO" id="GO:0005634">
    <property type="term" value="C:nucleus"/>
    <property type="evidence" value="ECO:0007669"/>
    <property type="project" value="UniProtKB-SubCell"/>
</dbReference>
<feature type="region of interest" description="Disordered" evidence="13">
    <location>
        <begin position="1416"/>
        <end position="1440"/>
    </location>
</feature>
<dbReference type="SMART" id="SM00968">
    <property type="entry name" value="SMC_hinge"/>
    <property type="match status" value="1"/>
</dbReference>
<protein>
    <recommendedName>
        <fullName evidence="11">Structural maintenance of chromosomes protein</fullName>
    </recommendedName>
</protein>
<keyword evidence="4" id="KW-0547">Nucleotide-binding</keyword>
<evidence type="ECO:0000256" key="1">
    <source>
        <dbReference type="ARBA" id="ARBA00004123"/>
    </source>
</evidence>
<dbReference type="EMBL" id="MW962851">
    <property type="protein sequence ID" value="QVD39617.1"/>
    <property type="molecule type" value="mRNA"/>
</dbReference>
<keyword evidence="10" id="KW-0131">Cell cycle</keyword>
<feature type="coiled-coil region" evidence="12">
    <location>
        <begin position="242"/>
        <end position="269"/>
    </location>
</feature>
<dbReference type="GO" id="GO:0005524">
    <property type="term" value="F:ATP binding"/>
    <property type="evidence" value="ECO:0007669"/>
    <property type="project" value="UniProtKB-KW"/>
</dbReference>
<dbReference type="OrthoDB" id="5575062at2759"/>
<dbReference type="GO" id="GO:0016887">
    <property type="term" value="F:ATP hydrolysis activity"/>
    <property type="evidence" value="ECO:0007669"/>
    <property type="project" value="InterPro"/>
</dbReference>
<keyword evidence="6" id="KW-0067">ATP-binding</keyword>
<reference evidence="15" key="1">
    <citation type="journal article" date="2021" name="J. Neurophysiol.">
        <title>Gene transcription changes in a locust model of noise-induced deafness.</title>
        <authorList>
            <person name="French A.S."/>
            <person name="Warren B."/>
        </authorList>
    </citation>
    <scope>NUCLEOTIDE SEQUENCE</scope>
</reference>
<feature type="domain" description="SMC hinge" evidence="14">
    <location>
        <begin position="588"/>
        <end position="704"/>
    </location>
</feature>
<evidence type="ECO:0000256" key="12">
    <source>
        <dbReference type="SAM" id="Coils"/>
    </source>
</evidence>
<dbReference type="GO" id="GO:0000796">
    <property type="term" value="C:condensin complex"/>
    <property type="evidence" value="ECO:0007669"/>
    <property type="project" value="TreeGrafter"/>
</dbReference>
<dbReference type="Gene3D" id="1.20.1060.20">
    <property type="match status" value="1"/>
</dbReference>
<dbReference type="PANTHER" id="PTHR18937">
    <property type="entry name" value="STRUCTURAL MAINTENANCE OF CHROMOSOMES SMC FAMILY MEMBER"/>
    <property type="match status" value="1"/>
</dbReference>
<dbReference type="InterPro" id="IPR027417">
    <property type="entry name" value="P-loop_NTPase"/>
</dbReference>
<keyword evidence="5" id="KW-0498">Mitosis</keyword>
<proteinExistence type="evidence at transcript level"/>
<evidence type="ECO:0000256" key="8">
    <source>
        <dbReference type="ARBA" id="ARBA00023067"/>
    </source>
</evidence>
<dbReference type="SUPFAM" id="SSF57997">
    <property type="entry name" value="Tropomyosin"/>
    <property type="match status" value="1"/>
</dbReference>
<dbReference type="SUPFAM" id="SSF75553">
    <property type="entry name" value="Smc hinge domain"/>
    <property type="match status" value="1"/>
</dbReference>
<comment type="similarity">
    <text evidence="2">Belongs to the SMC family. SMC4 subfamily.</text>
</comment>
<dbReference type="PIRSF" id="PIRSF005719">
    <property type="entry name" value="SMC"/>
    <property type="match status" value="1"/>
</dbReference>
<dbReference type="GO" id="GO:0051301">
    <property type="term" value="P:cell division"/>
    <property type="evidence" value="ECO:0007669"/>
    <property type="project" value="UniProtKB-KW"/>
</dbReference>
<feature type="compositionally biased region" description="Basic and acidic residues" evidence="13">
    <location>
        <begin position="1416"/>
        <end position="1427"/>
    </location>
</feature>
<evidence type="ECO:0000256" key="10">
    <source>
        <dbReference type="ARBA" id="ARBA00023306"/>
    </source>
</evidence>
<evidence type="ECO:0000259" key="14">
    <source>
        <dbReference type="SMART" id="SM00968"/>
    </source>
</evidence>
<dbReference type="InterPro" id="IPR036277">
    <property type="entry name" value="SMC_hinge_sf"/>
</dbReference>
<accession>A0A8E5JTM0</accession>
<evidence type="ECO:0000256" key="7">
    <source>
        <dbReference type="ARBA" id="ARBA00023054"/>
    </source>
</evidence>
<dbReference type="Pfam" id="PF06470">
    <property type="entry name" value="SMC_hinge"/>
    <property type="match status" value="1"/>
</dbReference>
<dbReference type="FunFam" id="3.40.50.300:FF:000481">
    <property type="entry name" value="Structural maintenance of chromosomes 4"/>
    <property type="match status" value="1"/>
</dbReference>
<dbReference type="InterPro" id="IPR003395">
    <property type="entry name" value="RecF/RecN/SMC_N"/>
</dbReference>
<feature type="coiled-coil region" evidence="12">
    <location>
        <begin position="748"/>
        <end position="994"/>
    </location>
</feature>
<evidence type="ECO:0000256" key="11">
    <source>
        <dbReference type="PIRNR" id="PIRNR005719"/>
    </source>
</evidence>
<sequence length="1440" mass="164708">MSSDKVCKTTEEEIENDSEKGSDSDDSSDEEGGIRLGDIYIPPGPKPVCSFDSKGPRLMITHIDNENFKSYAGRQILGPFHPCFNSILGANGSGKSNVIDSLLFVFGYRSTKIRSKKVSVLIHKSETRQDIKSCSVVVHFVQVITKDYQHEIVKNSSFSIGRTAFLDNSSYYTLNNRRVKFNAISKLLREHGIDLDHNRFLILQGEVEQISLMKPKGMTENETGLLEFLEDIIGTSRFKEPIAKLRDKLEELNTQKTDKMNSLKIVQKEREELEGPKEKVVLYLRTENEIAKHTNELMQKYMKENQQLIDIKEQEKAELQSKLKEKGEEVKEIQLQKKKVKEQIQGLNQERDKLIAEKDKLNAQFQAYNNEDASLQTEVDVSKKTISRTNELLADEKKKLLGYENQPGRYKGDVENLVKQEKQLVEDYEKKDAALKKVLSGIKEETEVLCKQKNELQTQLAELQKVVDEKKSQYEIAKSELDVYVLPEKTENEKLQQLKNALKEAQETLQAKREEEKQILQKLPAMEKQMMQTRNEREQLEHEERKCSEELRVLRMKLDEAHSAMSMLHSNNKVVDHLMQCKAKGFVPGLFGRLGDLGAIDKKYDVAISTACGQLDHIVVDTVRTAQKCIELLRQSKVGQAAFIALEHQEKFRSACENPPKTPENAPRIVDLVKLEDERIRVAFYFALRDTLVADNVAQASRISFSGGRRFRVVTLQGNIVEASGAMIGGGRGVRKGRIGQKVAVRATTVTQDTVEELERKMRECQQRLSTVTENMQELDRMMSRAMPEMRILATELQKIRSAIKTLVDEMPTLETQVKKQEQKLKQVLPELSKVKALTARLQETKEAYDDALEKAQKVNVKVESINLQIEGEVGKKVDTARKQLDESKKKLTKKRQDIGKTNGLLKTAERNAEKSKKKIEEMEKEVKEAEKIISVCREKKTRLEDLAKEVLVKMNDVIEEISDKEAKISTLQMEIANIEKTEFERRAEAQEIEGDIDVKQRTIAEYKGKFPGMKKTMKSLKMNPIPGETVNLQLPTLTDEQIDQLDVSQLQYKLAVLEGTLPQEKPDFAVLEEYMAKERLFLERFAELDEVRLLQEKALFLYDEARKQRILEFMTGYTIITRKLKELYQMITLGGDAEFELVDSMDPFTEGIVFSVRPPQKSWKNISNLSGGEKTLSSLALIFALHFYKPSPLFVMDEIDAALDFKNVSIVGNYIKNRTKNSQFIVISLRSNMFELADRLVGIFKVFDCTKSITINPDVYAIEAPVRRELLEEEIEYEIVENENEEAVKDDDGLLDLPNNRKALKRRVKVKRIGDNGDQPSLQIVLQTAFSAMMKELEKSSPVLPTRQEIEERIRRRSGIDAAYDKDAYAALMEEMRVKKKERKREGTGIHNGKTKVAKKISYADLDLHNQENLIKDEGQEMKTEIDAASLSVKEEMSD</sequence>
<feature type="compositionally biased region" description="Basic and acidic residues" evidence="13">
    <location>
        <begin position="1"/>
        <end position="23"/>
    </location>
</feature>
<comment type="subcellular location">
    <subcellularLocation>
        <location evidence="1 11">Nucleus</location>
    </subcellularLocation>
</comment>